<evidence type="ECO:0000313" key="2">
    <source>
        <dbReference type="EMBL" id="KIJ25025.1"/>
    </source>
</evidence>
<organism evidence="2 3">
    <name type="scientific">Sphaerobolus stellatus (strain SS14)</name>
    <dbReference type="NCBI Taxonomy" id="990650"/>
    <lineage>
        <taxon>Eukaryota</taxon>
        <taxon>Fungi</taxon>
        <taxon>Dikarya</taxon>
        <taxon>Basidiomycota</taxon>
        <taxon>Agaricomycotina</taxon>
        <taxon>Agaricomycetes</taxon>
        <taxon>Phallomycetidae</taxon>
        <taxon>Geastrales</taxon>
        <taxon>Sphaerobolaceae</taxon>
        <taxon>Sphaerobolus</taxon>
    </lineage>
</organism>
<feature type="compositionally biased region" description="Basic and acidic residues" evidence="1">
    <location>
        <begin position="309"/>
        <end position="322"/>
    </location>
</feature>
<protein>
    <submittedName>
        <fullName evidence="2">Unplaced genomic scaffold SPHSTscaffold_365, whole genome shotgun sequence</fullName>
    </submittedName>
</protein>
<dbReference type="AlphaFoldDB" id="A0A0C9UII5"/>
<dbReference type="Proteomes" id="UP000054279">
    <property type="component" value="Unassembled WGS sequence"/>
</dbReference>
<keyword evidence="3" id="KW-1185">Reference proteome</keyword>
<reference evidence="2 3" key="1">
    <citation type="submission" date="2014-06" db="EMBL/GenBank/DDBJ databases">
        <title>Evolutionary Origins and Diversification of the Mycorrhizal Mutualists.</title>
        <authorList>
            <consortium name="DOE Joint Genome Institute"/>
            <consortium name="Mycorrhizal Genomics Consortium"/>
            <person name="Kohler A."/>
            <person name="Kuo A."/>
            <person name="Nagy L.G."/>
            <person name="Floudas D."/>
            <person name="Copeland A."/>
            <person name="Barry K.W."/>
            <person name="Cichocki N."/>
            <person name="Veneault-Fourrey C."/>
            <person name="LaButti K."/>
            <person name="Lindquist E.A."/>
            <person name="Lipzen A."/>
            <person name="Lundell T."/>
            <person name="Morin E."/>
            <person name="Murat C."/>
            <person name="Riley R."/>
            <person name="Ohm R."/>
            <person name="Sun H."/>
            <person name="Tunlid A."/>
            <person name="Henrissat B."/>
            <person name="Grigoriev I.V."/>
            <person name="Hibbett D.S."/>
            <person name="Martin F."/>
        </authorList>
    </citation>
    <scope>NUCLEOTIDE SEQUENCE [LARGE SCALE GENOMIC DNA]</scope>
    <source>
        <strain evidence="2 3">SS14</strain>
    </source>
</reference>
<gene>
    <name evidence="2" type="ORF">M422DRAFT_274100</name>
</gene>
<evidence type="ECO:0000256" key="1">
    <source>
        <dbReference type="SAM" id="MobiDB-lite"/>
    </source>
</evidence>
<dbReference type="OrthoDB" id="312874at2759"/>
<dbReference type="HOGENOM" id="CLU_863736_0_0_1"/>
<accession>A0A0C9UII5</accession>
<proteinExistence type="predicted"/>
<feature type="region of interest" description="Disordered" evidence="1">
    <location>
        <begin position="294"/>
        <end position="322"/>
    </location>
</feature>
<evidence type="ECO:0000313" key="3">
    <source>
        <dbReference type="Proteomes" id="UP000054279"/>
    </source>
</evidence>
<name>A0A0C9UII5_SPHS4</name>
<sequence>MCGRATIVLEVLEYEGYVAGNPEQAQIFVMKQSWQRLPLKNNYNINQVIALENSSLLESDISPSLPSDGDSQVRPFDNTPYEVYAHSEDSLKDRIHCSVYVKNHNSDIVDIMLTIRKGLTGYSEQAISAEKLGWEDNIDDCRPSFGDHVPGSENITLYESSNISDKAVHDAIHNIESFWWIFIHLALTREGPSKRLEARSTDLDRVVEEYFDGSVSQLTKAKTGAFYQYRGDQTTDWAPQRSAPEKLPPFFRAWHEYHNIHKRILDLLQTNIEKIPDETGELTQQEDIRRVKYHSDGGSREGAAMRGFTSDHSRTKREVGDA</sequence>
<dbReference type="EMBL" id="KN837440">
    <property type="protein sequence ID" value="KIJ25025.1"/>
    <property type="molecule type" value="Genomic_DNA"/>
</dbReference>